<dbReference type="AlphaFoldDB" id="A0A7W6EN96"/>
<accession>A0A7W6EN96</accession>
<evidence type="ECO:0000256" key="1">
    <source>
        <dbReference type="SAM" id="Phobius"/>
    </source>
</evidence>
<feature type="transmembrane region" description="Helical" evidence="1">
    <location>
        <begin position="173"/>
        <end position="192"/>
    </location>
</feature>
<feature type="signal peptide" evidence="2">
    <location>
        <begin position="1"/>
        <end position="19"/>
    </location>
</feature>
<dbReference type="Proteomes" id="UP000541352">
    <property type="component" value="Unassembled WGS sequence"/>
</dbReference>
<protein>
    <recommendedName>
        <fullName evidence="3">TPM domain-containing protein</fullName>
    </recommendedName>
</protein>
<dbReference type="PANTHER" id="PTHR30373">
    <property type="entry name" value="UPF0603 PROTEIN YGCG"/>
    <property type="match status" value="1"/>
</dbReference>
<dbReference type="PANTHER" id="PTHR30373:SF2">
    <property type="entry name" value="UPF0603 PROTEIN YGCG"/>
    <property type="match status" value="1"/>
</dbReference>
<dbReference type="Gene3D" id="3.10.310.50">
    <property type="match status" value="1"/>
</dbReference>
<gene>
    <name evidence="4" type="ORF">FHS57_000216</name>
</gene>
<keyword evidence="5" id="KW-1185">Reference proteome</keyword>
<evidence type="ECO:0000313" key="4">
    <source>
        <dbReference type="EMBL" id="MBB3836234.1"/>
    </source>
</evidence>
<feature type="domain" description="TPM" evidence="3">
    <location>
        <begin position="32"/>
        <end position="155"/>
    </location>
</feature>
<keyword evidence="1" id="KW-1133">Transmembrane helix</keyword>
<evidence type="ECO:0000259" key="3">
    <source>
        <dbReference type="Pfam" id="PF04536"/>
    </source>
</evidence>
<dbReference type="Pfam" id="PF04536">
    <property type="entry name" value="TPM_phosphatase"/>
    <property type="match status" value="1"/>
</dbReference>
<reference evidence="4 5" key="1">
    <citation type="submission" date="2020-08" db="EMBL/GenBank/DDBJ databases">
        <title>Genomic Encyclopedia of Type Strains, Phase IV (KMG-IV): sequencing the most valuable type-strain genomes for metagenomic binning, comparative biology and taxonomic classification.</title>
        <authorList>
            <person name="Goeker M."/>
        </authorList>
    </citation>
    <scope>NUCLEOTIDE SEQUENCE [LARGE SCALE GENOMIC DNA]</scope>
    <source>
        <strain evidence="4 5">DSM 17976</strain>
    </source>
</reference>
<sequence>MRHFFSLLLITLCTIRVWAQDIPEPMNPRRLVNDYAGMLNGTERETLEQKLRVFNDSTSTQITVVIVKSTLPYPPGDYAFELGRRWGVGQKDKDNGIVLLWASDDRKIFIATGRGIEGALPDAIAKRIISTVISPEFKQKMYYRGLDRGTDEIIKYTAGEYKSDGTEGGDGELPLGVIIFLIIIVIIIIIIISKANKGGGGGGLSRRGGGWYPYTTYTGWGSSSGNWGNSGGGGGGSSFGGFGGGDFGGGGAGGDY</sequence>
<organism evidence="4 5">
    <name type="scientific">Runella defluvii</name>
    <dbReference type="NCBI Taxonomy" id="370973"/>
    <lineage>
        <taxon>Bacteria</taxon>
        <taxon>Pseudomonadati</taxon>
        <taxon>Bacteroidota</taxon>
        <taxon>Cytophagia</taxon>
        <taxon>Cytophagales</taxon>
        <taxon>Spirosomataceae</taxon>
        <taxon>Runella</taxon>
    </lineage>
</organism>
<name>A0A7W6EN96_9BACT</name>
<dbReference type="RefSeq" id="WP_183971010.1">
    <property type="nucleotide sequence ID" value="NZ_JACIBY010000001.1"/>
</dbReference>
<comment type="caution">
    <text evidence="4">The sequence shown here is derived from an EMBL/GenBank/DDBJ whole genome shotgun (WGS) entry which is preliminary data.</text>
</comment>
<keyword evidence="1" id="KW-0812">Transmembrane</keyword>
<evidence type="ECO:0000256" key="2">
    <source>
        <dbReference type="SAM" id="SignalP"/>
    </source>
</evidence>
<keyword evidence="1" id="KW-0472">Membrane</keyword>
<keyword evidence="2" id="KW-0732">Signal</keyword>
<proteinExistence type="predicted"/>
<feature type="chain" id="PRO_5031361635" description="TPM domain-containing protein" evidence="2">
    <location>
        <begin position="20"/>
        <end position="256"/>
    </location>
</feature>
<dbReference type="InterPro" id="IPR007621">
    <property type="entry name" value="TPM_dom"/>
</dbReference>
<evidence type="ECO:0000313" key="5">
    <source>
        <dbReference type="Proteomes" id="UP000541352"/>
    </source>
</evidence>
<dbReference type="EMBL" id="JACIBY010000001">
    <property type="protein sequence ID" value="MBB3836234.1"/>
    <property type="molecule type" value="Genomic_DNA"/>
</dbReference>